<keyword evidence="2" id="KW-0472">Membrane</keyword>
<keyword evidence="2" id="KW-0812">Transmembrane</keyword>
<feature type="compositionally biased region" description="Pro residues" evidence="1">
    <location>
        <begin position="157"/>
        <end position="166"/>
    </location>
</feature>
<feature type="compositionally biased region" description="Acidic residues" evidence="1">
    <location>
        <begin position="177"/>
        <end position="192"/>
    </location>
</feature>
<sequence length="303" mass="34286">MASASNTTNLVEAFYRGTEKTHKKSKDIDFHVGTGVFFDLDKKRVTIDAEEETKKKKLKMKLKKILSEYDDDDDDCDDGKKFFGIFGHNGLLSVNDSSVQMMGGVSALNQLVDGEEKIEDFEKNNGIRIGSGFYFDLTLDKDKGDLEKENEQLPMVPTSPRPPPPGYYSNRRPLSDDGCENDNDSDSDEDEDDLKRYSNKKSKKIWFWPFSVDVQHSKNDTNKVQISSTYLLSHAKETTSNLFTTKSTSSNVTATITNKGHLEQDYEEEDHDYTSGGSMNHYPGLYAVTIMILTTAAIIYYYN</sequence>
<name>A0A9P7V655_9ASCO</name>
<reference evidence="3" key="1">
    <citation type="submission" date="2021-03" db="EMBL/GenBank/DDBJ databases">
        <authorList>
            <person name="Palmer J.M."/>
        </authorList>
    </citation>
    <scope>NUCLEOTIDE SEQUENCE</scope>
    <source>
        <strain evidence="3">ARV_011</strain>
    </source>
</reference>
<evidence type="ECO:0000313" key="3">
    <source>
        <dbReference type="EMBL" id="KAG7191923.1"/>
    </source>
</evidence>
<accession>A0A9P7V655</accession>
<organism evidence="3 4">
    <name type="scientific">Scheffersomyces spartinae</name>
    <dbReference type="NCBI Taxonomy" id="45513"/>
    <lineage>
        <taxon>Eukaryota</taxon>
        <taxon>Fungi</taxon>
        <taxon>Dikarya</taxon>
        <taxon>Ascomycota</taxon>
        <taxon>Saccharomycotina</taxon>
        <taxon>Pichiomycetes</taxon>
        <taxon>Debaryomycetaceae</taxon>
        <taxon>Scheffersomyces</taxon>
    </lineage>
</organism>
<dbReference type="AlphaFoldDB" id="A0A9P7V655"/>
<keyword evidence="2" id="KW-1133">Transmembrane helix</keyword>
<feature type="region of interest" description="Disordered" evidence="1">
    <location>
        <begin position="149"/>
        <end position="195"/>
    </location>
</feature>
<evidence type="ECO:0000256" key="1">
    <source>
        <dbReference type="SAM" id="MobiDB-lite"/>
    </source>
</evidence>
<proteinExistence type="predicted"/>
<gene>
    <name evidence="3" type="ORF">KQ657_002713</name>
</gene>
<dbReference type="RefSeq" id="XP_043047475.1">
    <property type="nucleotide sequence ID" value="XM_043193466.1"/>
</dbReference>
<dbReference type="GeneID" id="66116087"/>
<dbReference type="EMBL" id="JAHMUF010000022">
    <property type="protein sequence ID" value="KAG7191923.1"/>
    <property type="molecule type" value="Genomic_DNA"/>
</dbReference>
<evidence type="ECO:0000313" key="4">
    <source>
        <dbReference type="Proteomes" id="UP000790833"/>
    </source>
</evidence>
<protein>
    <submittedName>
        <fullName evidence="3">Uncharacterized protein</fullName>
    </submittedName>
</protein>
<keyword evidence="4" id="KW-1185">Reference proteome</keyword>
<comment type="caution">
    <text evidence="3">The sequence shown here is derived from an EMBL/GenBank/DDBJ whole genome shotgun (WGS) entry which is preliminary data.</text>
</comment>
<feature type="transmembrane region" description="Helical" evidence="2">
    <location>
        <begin position="284"/>
        <end position="302"/>
    </location>
</feature>
<dbReference type="Proteomes" id="UP000790833">
    <property type="component" value="Unassembled WGS sequence"/>
</dbReference>
<evidence type="ECO:0000256" key="2">
    <source>
        <dbReference type="SAM" id="Phobius"/>
    </source>
</evidence>